<dbReference type="RefSeq" id="WP_343058697.1">
    <property type="nucleotide sequence ID" value="NZ_JACHWB010000001.1"/>
</dbReference>
<gene>
    <name evidence="2" type="primary">anmK</name>
    <name evidence="3" type="ORF">FHR70_000247</name>
</gene>
<keyword evidence="2 3" id="KW-0418">Kinase</keyword>
<dbReference type="GO" id="GO:0005524">
    <property type="term" value="F:ATP binding"/>
    <property type="evidence" value="ECO:0007669"/>
    <property type="project" value="UniProtKB-UniRule"/>
</dbReference>
<evidence type="ECO:0000313" key="3">
    <source>
        <dbReference type="EMBL" id="MBB3017207.1"/>
    </source>
</evidence>
<keyword evidence="1 2" id="KW-0119">Carbohydrate metabolism</keyword>
<evidence type="ECO:0000313" key="4">
    <source>
        <dbReference type="Proteomes" id="UP000532010"/>
    </source>
</evidence>
<dbReference type="EC" id="2.7.1.170" evidence="2"/>
<dbReference type="AlphaFoldDB" id="A0A7W4VIJ7"/>
<dbReference type="Pfam" id="PF03702">
    <property type="entry name" value="AnmK"/>
    <property type="match status" value="1"/>
</dbReference>
<dbReference type="PANTHER" id="PTHR30605:SF0">
    <property type="entry name" value="ANHYDRO-N-ACETYLMURAMIC ACID KINASE"/>
    <property type="match status" value="1"/>
</dbReference>
<dbReference type="Proteomes" id="UP000532010">
    <property type="component" value="Unassembled WGS sequence"/>
</dbReference>
<comment type="similarity">
    <text evidence="2">Belongs to the anhydro-N-acetylmuramic acid kinase family.</text>
</comment>
<dbReference type="GO" id="GO:0009254">
    <property type="term" value="P:peptidoglycan turnover"/>
    <property type="evidence" value="ECO:0007669"/>
    <property type="project" value="UniProtKB-UniRule"/>
</dbReference>
<keyword evidence="2" id="KW-0547">Nucleotide-binding</keyword>
<dbReference type="GO" id="GO:0006040">
    <property type="term" value="P:amino sugar metabolic process"/>
    <property type="evidence" value="ECO:0007669"/>
    <property type="project" value="InterPro"/>
</dbReference>
<accession>A0A7W4VIJ7</accession>
<dbReference type="NCBIfam" id="NF007141">
    <property type="entry name" value="PRK09585.1-5"/>
    <property type="match status" value="1"/>
</dbReference>
<comment type="catalytic activity">
    <reaction evidence="2">
        <text>1,6-anhydro-N-acetyl-beta-muramate + ATP + H2O = N-acetyl-D-muramate 6-phosphate + ADP + H(+)</text>
        <dbReference type="Rhea" id="RHEA:24952"/>
        <dbReference type="ChEBI" id="CHEBI:15377"/>
        <dbReference type="ChEBI" id="CHEBI:15378"/>
        <dbReference type="ChEBI" id="CHEBI:30616"/>
        <dbReference type="ChEBI" id="CHEBI:58690"/>
        <dbReference type="ChEBI" id="CHEBI:58722"/>
        <dbReference type="ChEBI" id="CHEBI:456216"/>
        <dbReference type="EC" id="2.7.1.170"/>
    </reaction>
</comment>
<evidence type="ECO:0000256" key="2">
    <source>
        <dbReference type="HAMAP-Rule" id="MF_01270"/>
    </source>
</evidence>
<dbReference type="HAMAP" id="MF_01270">
    <property type="entry name" value="AnhMurNAc_kinase"/>
    <property type="match status" value="1"/>
</dbReference>
<name>A0A7W4VIJ7_9HYPH</name>
<feature type="binding site" evidence="2">
    <location>
        <begin position="42"/>
        <end position="49"/>
    </location>
    <ligand>
        <name>ATP</name>
        <dbReference type="ChEBI" id="CHEBI:30616"/>
    </ligand>
</feature>
<dbReference type="InterPro" id="IPR043129">
    <property type="entry name" value="ATPase_NBD"/>
</dbReference>
<evidence type="ECO:0000256" key="1">
    <source>
        <dbReference type="ARBA" id="ARBA00023277"/>
    </source>
</evidence>
<proteinExistence type="inferred from homology"/>
<dbReference type="SUPFAM" id="SSF53067">
    <property type="entry name" value="Actin-like ATPase domain"/>
    <property type="match status" value="1"/>
</dbReference>
<comment type="function">
    <text evidence="2">Catalyzes the specific phosphorylation of 1,6-anhydro-N-acetylmuramic acid (anhMurNAc) with the simultaneous cleavage of the 1,6-anhydro ring, generating MurNAc-6-P. Is required for the utilization of anhMurNAc either imported from the medium or derived from its own cell wall murein, and thus plays a role in cell wall recycling.</text>
</comment>
<dbReference type="GO" id="GO:0016301">
    <property type="term" value="F:kinase activity"/>
    <property type="evidence" value="ECO:0007669"/>
    <property type="project" value="UniProtKB-KW"/>
</dbReference>
<dbReference type="PANTHER" id="PTHR30605">
    <property type="entry name" value="ANHYDRO-N-ACETYLMURAMIC ACID KINASE"/>
    <property type="match status" value="1"/>
</dbReference>
<dbReference type="GO" id="GO:0016773">
    <property type="term" value="F:phosphotransferase activity, alcohol group as acceptor"/>
    <property type="evidence" value="ECO:0007669"/>
    <property type="project" value="UniProtKB-UniRule"/>
</dbReference>
<reference evidence="3 4" key="1">
    <citation type="submission" date="2020-08" db="EMBL/GenBank/DDBJ databases">
        <title>The Agave Microbiome: Exploring the role of microbial communities in plant adaptations to desert environments.</title>
        <authorList>
            <person name="Partida-Martinez L.P."/>
        </authorList>
    </citation>
    <scope>NUCLEOTIDE SEQUENCE [LARGE SCALE GENOMIC DNA]</scope>
    <source>
        <strain evidence="3 4">AT3.9</strain>
    </source>
</reference>
<keyword evidence="4" id="KW-1185">Reference proteome</keyword>
<dbReference type="Gene3D" id="3.30.420.40">
    <property type="match status" value="2"/>
</dbReference>
<dbReference type="EMBL" id="JACHWB010000001">
    <property type="protein sequence ID" value="MBB3017207.1"/>
    <property type="molecule type" value="Genomic_DNA"/>
</dbReference>
<dbReference type="GO" id="GO:0097175">
    <property type="term" value="P:1,6-anhydro-N-acetyl-beta-muramic acid catabolic process"/>
    <property type="evidence" value="ECO:0007669"/>
    <property type="project" value="UniProtKB-UniRule"/>
</dbReference>
<protein>
    <recommendedName>
        <fullName evidence="2">Anhydro-N-acetylmuramic acid kinase</fullName>
        <ecNumber evidence="2">2.7.1.170</ecNumber>
    </recommendedName>
    <alternativeName>
        <fullName evidence="2">AnhMurNAc kinase</fullName>
    </alternativeName>
</protein>
<dbReference type="InterPro" id="IPR005338">
    <property type="entry name" value="Anhydro_N_Ac-Mur_kinase"/>
</dbReference>
<dbReference type="UniPathway" id="UPA00343"/>
<comment type="pathway">
    <text evidence="2">Amino-sugar metabolism; 1,6-anhydro-N-acetylmuramate degradation.</text>
</comment>
<comment type="caution">
    <text evidence="3">The sequence shown here is derived from an EMBL/GenBank/DDBJ whole genome shotgun (WGS) entry which is preliminary data.</text>
</comment>
<keyword evidence="2 3" id="KW-0808">Transferase</keyword>
<keyword evidence="2" id="KW-0067">ATP-binding</keyword>
<organism evidence="3 4">
    <name type="scientific">Microvirga lupini</name>
    <dbReference type="NCBI Taxonomy" id="420324"/>
    <lineage>
        <taxon>Bacteria</taxon>
        <taxon>Pseudomonadati</taxon>
        <taxon>Pseudomonadota</taxon>
        <taxon>Alphaproteobacteria</taxon>
        <taxon>Hyphomicrobiales</taxon>
        <taxon>Methylobacteriaceae</taxon>
        <taxon>Microvirga</taxon>
    </lineage>
</organism>
<sequence length="392" mass="42576">MVQYHTTLDHPLGCAMVKTNQTKPEMQMSDRSTVKAIGVISGTSMDGIDVSIVDTDGDTLVKPGLGRTFSYPDNLRRTLQALIAEPAQAQSEPLEDLERDVTEAHIAAIRRFMEETGIGAAEVKLIGFHGQTVYHRPEIRFTRQLGLGDKVAEALGIDTVYRFRHADVASGGEGAPFVPLYHRALASNLQQPIMILNLGGVGNVTYIDGDVVIAFDTGPASALLDDFVLRRRGMSYDENGQLAASGRIDQKLVSVFMQNPFFDRPAPKSLDRQDFHARAKGVEALSDEDGAATLAEFTVQSVVAALRHVPRAPQRWLVTGGGRRNAHFMKRLREELGVAVDPVESVGWDGDFLEAQAFGYLAVRSTLGLPLSLPTTTGVPHPMPGGELHRAA</sequence>
<dbReference type="UniPathway" id="UPA00544"/>
<comment type="pathway">
    <text evidence="2">Cell wall biogenesis; peptidoglycan recycling.</text>
</comment>